<dbReference type="Proteomes" id="UP001151760">
    <property type="component" value="Unassembled WGS sequence"/>
</dbReference>
<dbReference type="EMBL" id="BQNB010009803">
    <property type="protein sequence ID" value="GJS68607.1"/>
    <property type="molecule type" value="Genomic_DNA"/>
</dbReference>
<dbReference type="InterPro" id="IPR036691">
    <property type="entry name" value="Endo/exonu/phosph_ase_sf"/>
</dbReference>
<feature type="domain" description="Reverse transcriptase zinc-binding" evidence="2">
    <location>
        <begin position="847"/>
        <end position="935"/>
    </location>
</feature>
<dbReference type="InterPro" id="IPR000477">
    <property type="entry name" value="RT_dom"/>
</dbReference>
<feature type="domain" description="Reverse transcriptase" evidence="1">
    <location>
        <begin position="470"/>
        <end position="552"/>
    </location>
</feature>
<protein>
    <recommendedName>
        <fullName evidence="5">Reverse transcriptase domain-containing protein</fullName>
    </recommendedName>
</protein>
<sequence>MTIASLWLHIWKKVTNNNDANNGFKLPKPKPKVWVKKNVIQSVKPKDYQVPVSLKNTFSALNDLDDQVSLKEMGESSNTINNTSLQTNKEVNMDDNDSDIEEIIMEQRPKGASTPSNKTSNANLCNKGCRIIVGWDVQVVDLLVLAQMDQVLHTKVLMEDFNAALNLEDIFFGSSIMNASMIEFKDCVANIEIIDINASGLHYTQNQKPRGGKGILKKLDRCMGNMEFIDEYVSAYAIYQPYRNSDHAPMWSMLVEGHSMYQLVTKYKPLKKPFRKMMHDNGNLHDRVTKLCIEVDEIQKALDKNPADPILREEEVAYVHAFNEAKLDEERFLKQKAKVDWLEARDANTAYFHKTIKSRKHKSRIEVMQDANGVDYTSLSMPEAFVNHYKDFLGTDMLCDDMDSTDLFLKQVSKSYYNDMVRVITNAKIKYAMFDIGDDRAPGPDGFSSAFFKKGWDIVGDDACNGIKDVVSDNQSAFIPGRRISDNILITQELMHNYHRKRGPPRCAFKVDIQKAYDTIDWKFLEHILHKFSFNLVIIKWIMACVASSLFSIGLKGDIHGFFKGKRGLVPSIPKSTVFFYNMGNTMKNEILGIMSFLEGNITAMYLGVPFISSWLLNQDCKILVEKAKNRIGDWKNKSLSFAGRLQLCKSILSSMQIYWALVLVIPKAKVAWDYICLPKIEGGLGLRSLEVFNIALMATHIWNIVSNKESLWVRWIHMYKLKGRTIWDVPVKANMCWGWRKLLQIRELIKPFIWVKIGNGKDTSLWHDLWDTQSPLSRYLSPRDITREGYHLKNAVADLVSNNAWSWPNAWLLKAPNIGQIQAPNLIETKRDQIRWRDSNGLFHDFSVARAWDAVRPRGNVINWHKIVWFSHAVPRHSFHMWLVMRKALKTQDKLRMWDLGGVDPTTITCVLCGTQADSHTHLFFECPYASKVWISIRHLAGMEHISPIMDDIVAYLIPMAHKRNVLSVIGKLIVAAGTYFIWRERNTRLFKNIKRPPEDVRDAIMVTVRLKLLTLRFKNKERVKTLLARWNMPSNFKIYSDV</sequence>
<dbReference type="Pfam" id="PF13966">
    <property type="entry name" value="zf-RVT"/>
    <property type="match status" value="1"/>
</dbReference>
<dbReference type="Pfam" id="PF00078">
    <property type="entry name" value="RVT_1"/>
    <property type="match status" value="1"/>
</dbReference>
<evidence type="ECO:0008006" key="5">
    <source>
        <dbReference type="Google" id="ProtNLM"/>
    </source>
</evidence>
<dbReference type="PANTHER" id="PTHR33116">
    <property type="entry name" value="REVERSE TRANSCRIPTASE ZINC-BINDING DOMAIN-CONTAINING PROTEIN-RELATED-RELATED"/>
    <property type="match status" value="1"/>
</dbReference>
<proteinExistence type="predicted"/>
<reference evidence="3" key="2">
    <citation type="submission" date="2022-01" db="EMBL/GenBank/DDBJ databases">
        <authorList>
            <person name="Yamashiro T."/>
            <person name="Shiraishi A."/>
            <person name="Satake H."/>
            <person name="Nakayama K."/>
        </authorList>
    </citation>
    <scope>NUCLEOTIDE SEQUENCE</scope>
</reference>
<evidence type="ECO:0000313" key="4">
    <source>
        <dbReference type="Proteomes" id="UP001151760"/>
    </source>
</evidence>
<reference evidence="3" key="1">
    <citation type="journal article" date="2022" name="Int. J. Mol. Sci.">
        <title>Draft Genome of Tanacetum Coccineum: Genomic Comparison of Closely Related Tanacetum-Family Plants.</title>
        <authorList>
            <person name="Yamashiro T."/>
            <person name="Shiraishi A."/>
            <person name="Nakayama K."/>
            <person name="Satake H."/>
        </authorList>
    </citation>
    <scope>NUCLEOTIDE SEQUENCE</scope>
</reference>
<comment type="caution">
    <text evidence="3">The sequence shown here is derived from an EMBL/GenBank/DDBJ whole genome shotgun (WGS) entry which is preliminary data.</text>
</comment>
<evidence type="ECO:0000259" key="2">
    <source>
        <dbReference type="Pfam" id="PF13966"/>
    </source>
</evidence>
<evidence type="ECO:0000259" key="1">
    <source>
        <dbReference type="Pfam" id="PF00078"/>
    </source>
</evidence>
<keyword evidence="4" id="KW-1185">Reference proteome</keyword>
<gene>
    <name evidence="3" type="ORF">Tco_0683172</name>
</gene>
<dbReference type="PANTHER" id="PTHR33116:SF76">
    <property type="entry name" value="DUF4283 DOMAIN-CONTAINING PROTEIN"/>
    <property type="match status" value="1"/>
</dbReference>
<organism evidence="3 4">
    <name type="scientific">Tanacetum coccineum</name>
    <dbReference type="NCBI Taxonomy" id="301880"/>
    <lineage>
        <taxon>Eukaryota</taxon>
        <taxon>Viridiplantae</taxon>
        <taxon>Streptophyta</taxon>
        <taxon>Embryophyta</taxon>
        <taxon>Tracheophyta</taxon>
        <taxon>Spermatophyta</taxon>
        <taxon>Magnoliopsida</taxon>
        <taxon>eudicotyledons</taxon>
        <taxon>Gunneridae</taxon>
        <taxon>Pentapetalae</taxon>
        <taxon>asterids</taxon>
        <taxon>campanulids</taxon>
        <taxon>Asterales</taxon>
        <taxon>Asteraceae</taxon>
        <taxon>Asteroideae</taxon>
        <taxon>Anthemideae</taxon>
        <taxon>Anthemidinae</taxon>
        <taxon>Tanacetum</taxon>
    </lineage>
</organism>
<evidence type="ECO:0000313" key="3">
    <source>
        <dbReference type="EMBL" id="GJS68607.1"/>
    </source>
</evidence>
<dbReference type="SUPFAM" id="SSF56219">
    <property type="entry name" value="DNase I-like"/>
    <property type="match status" value="1"/>
</dbReference>
<name>A0ABQ4XUY9_9ASTR</name>
<accession>A0ABQ4XUY9</accession>
<dbReference type="InterPro" id="IPR026960">
    <property type="entry name" value="RVT-Znf"/>
</dbReference>